<accession>A0A5N6K4Z4</accession>
<evidence type="ECO:0000256" key="4">
    <source>
        <dbReference type="ARBA" id="ARBA00023136"/>
    </source>
</evidence>
<evidence type="ECO:0000259" key="7">
    <source>
        <dbReference type="Pfam" id="PF20684"/>
    </source>
</evidence>
<dbReference type="PANTHER" id="PTHR33048:SF21">
    <property type="entry name" value="INTEGRAL MEMBRANE PROTEIN"/>
    <property type="match status" value="1"/>
</dbReference>
<dbReference type="EMBL" id="VIGI01000007">
    <property type="protein sequence ID" value="KAB8297668.1"/>
    <property type="molecule type" value="Genomic_DNA"/>
</dbReference>
<feature type="transmembrane region" description="Helical" evidence="6">
    <location>
        <begin position="122"/>
        <end position="149"/>
    </location>
</feature>
<comment type="caution">
    <text evidence="8">The sequence shown here is derived from an EMBL/GenBank/DDBJ whole genome shotgun (WGS) entry which is preliminary data.</text>
</comment>
<dbReference type="Proteomes" id="UP000326757">
    <property type="component" value="Unassembled WGS sequence"/>
</dbReference>
<protein>
    <recommendedName>
        <fullName evidence="7">Rhodopsin domain-containing protein</fullName>
    </recommendedName>
</protein>
<comment type="subcellular location">
    <subcellularLocation>
        <location evidence="1">Membrane</location>
        <topology evidence="1">Multi-pass membrane protein</topology>
    </subcellularLocation>
</comment>
<evidence type="ECO:0000256" key="1">
    <source>
        <dbReference type="ARBA" id="ARBA00004141"/>
    </source>
</evidence>
<dbReference type="OrthoDB" id="3923077at2759"/>
<feature type="transmembrane region" description="Helical" evidence="6">
    <location>
        <begin position="169"/>
        <end position="189"/>
    </location>
</feature>
<comment type="similarity">
    <text evidence="5">Belongs to the SAT4 family.</text>
</comment>
<evidence type="ECO:0000313" key="9">
    <source>
        <dbReference type="Proteomes" id="UP000326757"/>
    </source>
</evidence>
<evidence type="ECO:0000256" key="3">
    <source>
        <dbReference type="ARBA" id="ARBA00022989"/>
    </source>
</evidence>
<name>A0A5N6K4Z4_MONLA</name>
<dbReference type="GO" id="GO:0016020">
    <property type="term" value="C:membrane"/>
    <property type="evidence" value="ECO:0007669"/>
    <property type="project" value="UniProtKB-SubCell"/>
</dbReference>
<sequence length="372" mass="40912">MSKIAGDGVALFWTSVLLLALCWITFALRAGVRLWRKIWGIDDIVMSIGLLLFTVTSCLCIVCSFYGSGQKAAMLTAYDIARGTKLFFIAEFFYASGAVAIKCSIAVTLLRIADTRRRYVYTVWGIMIMTAISALIFMIGIANICHPINTLWGEADGTCNLKLNSDVSLFFSAIEIVTDWALAILPAVLLRNIQMKSRVKVSVACILGLAAFASCATIVRLRYLSLYSDPTEFMFGTGRIGLWSVIEEAMGIFAGSLPALRPLLSLPFLNLSTTGGSDEISGNKMNVPRTQQRSKRSDINLDTFQQLGESDVEKDGDGDSQKHILKETQVSVTCGNRDSAPGEWTQIVRLQAFLQALRTLLIATWAIERKET</sequence>
<evidence type="ECO:0000256" key="6">
    <source>
        <dbReference type="SAM" id="Phobius"/>
    </source>
</evidence>
<keyword evidence="9" id="KW-1185">Reference proteome</keyword>
<dbReference type="PANTHER" id="PTHR33048">
    <property type="entry name" value="PTH11-LIKE INTEGRAL MEMBRANE PROTEIN (AFU_ORTHOLOGUE AFUA_5G11245)"/>
    <property type="match status" value="1"/>
</dbReference>
<organism evidence="8 9">
    <name type="scientific">Monilinia laxa</name>
    <name type="common">Brown rot fungus</name>
    <name type="synonym">Sclerotinia laxa</name>
    <dbReference type="NCBI Taxonomy" id="61186"/>
    <lineage>
        <taxon>Eukaryota</taxon>
        <taxon>Fungi</taxon>
        <taxon>Dikarya</taxon>
        <taxon>Ascomycota</taxon>
        <taxon>Pezizomycotina</taxon>
        <taxon>Leotiomycetes</taxon>
        <taxon>Helotiales</taxon>
        <taxon>Sclerotiniaceae</taxon>
        <taxon>Monilinia</taxon>
    </lineage>
</organism>
<evidence type="ECO:0000256" key="2">
    <source>
        <dbReference type="ARBA" id="ARBA00022692"/>
    </source>
</evidence>
<keyword evidence="2 6" id="KW-0812">Transmembrane</keyword>
<evidence type="ECO:0000256" key="5">
    <source>
        <dbReference type="ARBA" id="ARBA00038359"/>
    </source>
</evidence>
<feature type="transmembrane region" description="Helical" evidence="6">
    <location>
        <begin position="12"/>
        <end position="32"/>
    </location>
</feature>
<evidence type="ECO:0000313" key="8">
    <source>
        <dbReference type="EMBL" id="KAB8297668.1"/>
    </source>
</evidence>
<feature type="domain" description="Rhodopsin" evidence="7">
    <location>
        <begin position="28"/>
        <end position="265"/>
    </location>
</feature>
<feature type="transmembrane region" description="Helical" evidence="6">
    <location>
        <begin position="87"/>
        <end position="110"/>
    </location>
</feature>
<dbReference type="InterPro" id="IPR052337">
    <property type="entry name" value="SAT4-like"/>
</dbReference>
<feature type="transmembrane region" description="Helical" evidence="6">
    <location>
        <begin position="201"/>
        <end position="220"/>
    </location>
</feature>
<proteinExistence type="inferred from homology"/>
<dbReference type="InterPro" id="IPR049326">
    <property type="entry name" value="Rhodopsin_dom_fungi"/>
</dbReference>
<dbReference type="Pfam" id="PF20684">
    <property type="entry name" value="Fung_rhodopsin"/>
    <property type="match status" value="1"/>
</dbReference>
<keyword evidence="4 6" id="KW-0472">Membrane</keyword>
<keyword evidence="3 6" id="KW-1133">Transmembrane helix</keyword>
<reference evidence="8 9" key="1">
    <citation type="submission" date="2019-06" db="EMBL/GenBank/DDBJ databases">
        <title>Genome Sequence of the Brown Rot Fungal Pathogen Monilinia laxa.</title>
        <authorList>
            <person name="De Miccolis Angelini R.M."/>
            <person name="Landi L."/>
            <person name="Abate D."/>
            <person name="Pollastro S."/>
            <person name="Romanazzi G."/>
            <person name="Faretra F."/>
        </authorList>
    </citation>
    <scope>NUCLEOTIDE SEQUENCE [LARGE SCALE GENOMIC DNA]</scope>
    <source>
        <strain evidence="8 9">Mlax316</strain>
    </source>
</reference>
<dbReference type="AlphaFoldDB" id="A0A5N6K4Z4"/>
<gene>
    <name evidence="8" type="ORF">EYC80_001476</name>
</gene>
<feature type="transmembrane region" description="Helical" evidence="6">
    <location>
        <begin position="44"/>
        <end position="67"/>
    </location>
</feature>